<dbReference type="InterPro" id="IPR001509">
    <property type="entry name" value="Epimerase_deHydtase"/>
</dbReference>
<evidence type="ECO:0000259" key="1">
    <source>
        <dbReference type="Pfam" id="PF01370"/>
    </source>
</evidence>
<accession>A0A0X3TKD2</accession>
<name>A0A0X3TKD2_9RHOB</name>
<feature type="domain" description="NAD-dependent epimerase/dehydratase" evidence="1">
    <location>
        <begin position="4"/>
        <end position="225"/>
    </location>
</feature>
<proteinExistence type="predicted"/>
<dbReference type="PANTHER" id="PTHR43245">
    <property type="entry name" value="BIFUNCTIONAL POLYMYXIN RESISTANCE PROTEIN ARNA"/>
    <property type="match status" value="1"/>
</dbReference>
<dbReference type="AlphaFoldDB" id="A0A0X3TKD2"/>
<organism evidence="2 3">
    <name type="scientific">Ruegeria marisrubri</name>
    <dbReference type="NCBI Taxonomy" id="1685379"/>
    <lineage>
        <taxon>Bacteria</taxon>
        <taxon>Pseudomonadati</taxon>
        <taxon>Pseudomonadota</taxon>
        <taxon>Alphaproteobacteria</taxon>
        <taxon>Rhodobacterales</taxon>
        <taxon>Roseobacteraceae</taxon>
        <taxon>Ruegeria</taxon>
    </lineage>
</organism>
<dbReference type="InterPro" id="IPR050177">
    <property type="entry name" value="Lipid_A_modif_metabolic_enz"/>
</dbReference>
<keyword evidence="3" id="KW-1185">Reference proteome</keyword>
<dbReference type="CDD" id="cd05240">
    <property type="entry name" value="UDP_G4E_3_SDR_e"/>
    <property type="match status" value="1"/>
</dbReference>
<dbReference type="Gene3D" id="3.40.50.720">
    <property type="entry name" value="NAD(P)-binding Rossmann-like Domain"/>
    <property type="match status" value="1"/>
</dbReference>
<dbReference type="OrthoDB" id="9801056at2"/>
<reference evidence="2 3" key="1">
    <citation type="submission" date="2015-12" db="EMBL/GenBank/DDBJ databases">
        <authorList>
            <person name="Shamseldin A."/>
            <person name="Moawad H."/>
            <person name="Abd El-Rahim W.M."/>
            <person name="Sadowsky M.J."/>
        </authorList>
    </citation>
    <scope>NUCLEOTIDE SEQUENCE [LARGE SCALE GENOMIC DNA]</scope>
    <source>
        <strain evidence="2 3">ZGT118</strain>
    </source>
</reference>
<comment type="caution">
    <text evidence="2">The sequence shown here is derived from an EMBL/GenBank/DDBJ whole genome shotgun (WGS) entry which is preliminary data.</text>
</comment>
<dbReference type="EMBL" id="LQBQ01000036">
    <property type="protein sequence ID" value="KUJ76242.1"/>
    <property type="molecule type" value="Genomic_DNA"/>
</dbReference>
<evidence type="ECO:0000313" key="2">
    <source>
        <dbReference type="EMBL" id="KUJ76242.1"/>
    </source>
</evidence>
<dbReference type="Proteomes" id="UP000053791">
    <property type="component" value="Unassembled WGS sequence"/>
</dbReference>
<sequence>MTRILITGAAGMVGRALLEELAEAEVFATDIHRPCPLPDGIAYARMDVTTGEPERVIRKVRPDVIVHLASIVTPPKGMSREAAYRVDVEGTRKVLDAALAHGVRRLVVTSSGAAYGYHPDNPVPLRETDPLRGNREFAYSDHKRQVEEMLAEARRTAPHLEQVVLRVGTVLGEETENQITALFHKPRLLAVSGSESPFVFIWTRDLARILKRAATDGPPGIYNVAGDGVMGVADLARAMNKPVLRLPAWGLKAALAVARPLGLSQYGPEQVRFLQYRPVLDNTALKSEFGYAPEKTSAEVFDLWKRQAGL</sequence>
<dbReference type="Pfam" id="PF01370">
    <property type="entry name" value="Epimerase"/>
    <property type="match status" value="1"/>
</dbReference>
<protein>
    <submittedName>
        <fullName evidence="2">Epimerase</fullName>
    </submittedName>
</protein>
<gene>
    <name evidence="2" type="ORF">AVO45_13110</name>
</gene>
<dbReference type="STRING" id="1685379.AVO45_13110"/>
<evidence type="ECO:0000313" key="3">
    <source>
        <dbReference type="Proteomes" id="UP000053791"/>
    </source>
</evidence>
<dbReference type="InterPro" id="IPR036291">
    <property type="entry name" value="NAD(P)-bd_dom_sf"/>
</dbReference>
<dbReference type="SUPFAM" id="SSF51735">
    <property type="entry name" value="NAD(P)-binding Rossmann-fold domains"/>
    <property type="match status" value="1"/>
</dbReference>
<dbReference type="RefSeq" id="WP_068349086.1">
    <property type="nucleotide sequence ID" value="NZ_LQBQ01000036.1"/>
</dbReference>